<dbReference type="Proteomes" id="UP000218334">
    <property type="component" value="Unassembled WGS sequence"/>
</dbReference>
<proteinExistence type="predicted"/>
<dbReference type="EMBL" id="KZ293466">
    <property type="protein sequence ID" value="PBK62468.1"/>
    <property type="molecule type" value="Genomic_DNA"/>
</dbReference>
<sequence>MSEKKTKAASGLVICNYNGHKVTNTYLSTSNMSSPRDTEDWEVPASEIREWTYTLIDLFGYENVLYFRDKAMESPLNERAVMLLACEGEVLRNHTAVCDRVTAWRNNVTVVPSHAPPIHPFDSHRRVFSFLNDEPYNPGEAPDDAPTLDAGDYERWLLLTVLGKPRHDDRKASEGRNILWRLVHHDPRTEPYDWEDFRHSKRDDRTRHHRASRDERTNAIYDNTASDTLVRSIRDRWACSDSRLNNTNTNTNNHEQHNLQSSSSLFHRRQQRASSVTLVEVVLGMVRITSGEAPWSWWKEEKNNMDAVYNVKEREKIRFLLLTITDTCRIEHCAESVMTTEAPKALARNQARYMWISLRYNDTSPGVCYLPGLGICAWNPLQCVLHSRAKNNEAETIVEATSRYTSGT</sequence>
<accession>A0A2H3B8U3</accession>
<reference evidence="2" key="1">
    <citation type="journal article" date="2017" name="Nat. Ecol. Evol.">
        <title>Genome expansion and lineage-specific genetic innovations in the forest pathogenic fungi Armillaria.</title>
        <authorList>
            <person name="Sipos G."/>
            <person name="Prasanna A.N."/>
            <person name="Walter M.C."/>
            <person name="O'Connor E."/>
            <person name="Balint B."/>
            <person name="Krizsan K."/>
            <person name="Kiss B."/>
            <person name="Hess J."/>
            <person name="Varga T."/>
            <person name="Slot J."/>
            <person name="Riley R."/>
            <person name="Boka B."/>
            <person name="Rigling D."/>
            <person name="Barry K."/>
            <person name="Lee J."/>
            <person name="Mihaltcheva S."/>
            <person name="LaButti K."/>
            <person name="Lipzen A."/>
            <person name="Waldron R."/>
            <person name="Moloney N.M."/>
            <person name="Sperisen C."/>
            <person name="Kredics L."/>
            <person name="Vagvoelgyi C."/>
            <person name="Patrignani A."/>
            <person name="Fitzpatrick D."/>
            <person name="Nagy I."/>
            <person name="Doyle S."/>
            <person name="Anderson J.B."/>
            <person name="Grigoriev I.V."/>
            <person name="Gueldener U."/>
            <person name="Muensterkoetter M."/>
            <person name="Nagy L.G."/>
        </authorList>
    </citation>
    <scope>NUCLEOTIDE SEQUENCE [LARGE SCALE GENOMIC DNA]</scope>
    <source>
        <strain evidence="2">28-4</strain>
    </source>
</reference>
<evidence type="ECO:0000313" key="2">
    <source>
        <dbReference type="Proteomes" id="UP000218334"/>
    </source>
</evidence>
<organism evidence="1 2">
    <name type="scientific">Armillaria solidipes</name>
    <dbReference type="NCBI Taxonomy" id="1076256"/>
    <lineage>
        <taxon>Eukaryota</taxon>
        <taxon>Fungi</taxon>
        <taxon>Dikarya</taxon>
        <taxon>Basidiomycota</taxon>
        <taxon>Agaricomycotina</taxon>
        <taxon>Agaricomycetes</taxon>
        <taxon>Agaricomycetidae</taxon>
        <taxon>Agaricales</taxon>
        <taxon>Marasmiineae</taxon>
        <taxon>Physalacriaceae</taxon>
        <taxon>Armillaria</taxon>
    </lineage>
</organism>
<gene>
    <name evidence="1" type="ORF">ARMSODRAFT_980734</name>
</gene>
<dbReference type="AlphaFoldDB" id="A0A2H3B8U3"/>
<evidence type="ECO:0000313" key="1">
    <source>
        <dbReference type="EMBL" id="PBK62468.1"/>
    </source>
</evidence>
<keyword evidence="2" id="KW-1185">Reference proteome</keyword>
<name>A0A2H3B8U3_9AGAR</name>
<protein>
    <submittedName>
        <fullName evidence="1">Uncharacterized protein</fullName>
    </submittedName>
</protein>